<dbReference type="PANTHER" id="PTHR30160">
    <property type="entry name" value="TETRAACYLDISACCHARIDE 4'-KINASE-RELATED"/>
    <property type="match status" value="1"/>
</dbReference>
<dbReference type="PANTHER" id="PTHR30160:SF1">
    <property type="entry name" value="LIPOPOLYSACCHARIDE 1,2-N-ACETYLGLUCOSAMINETRANSFERASE-RELATED"/>
    <property type="match status" value="1"/>
</dbReference>
<evidence type="ECO:0000313" key="3">
    <source>
        <dbReference type="EMBL" id="NNF06266.1"/>
    </source>
</evidence>
<organism evidence="3 4">
    <name type="scientific">Eiseniibacteriota bacterium</name>
    <dbReference type="NCBI Taxonomy" id="2212470"/>
    <lineage>
        <taxon>Bacteria</taxon>
        <taxon>Candidatus Eiseniibacteriota</taxon>
    </lineage>
</organism>
<dbReference type="InterPro" id="IPR051199">
    <property type="entry name" value="LPS_LOS_Heptosyltrfase"/>
</dbReference>
<dbReference type="EMBL" id="JABDJR010000221">
    <property type="protein sequence ID" value="NNF06266.1"/>
    <property type="molecule type" value="Genomic_DNA"/>
</dbReference>
<dbReference type="AlphaFoldDB" id="A0A7Y2E6V8"/>
<evidence type="ECO:0000256" key="1">
    <source>
        <dbReference type="ARBA" id="ARBA00022676"/>
    </source>
</evidence>
<gene>
    <name evidence="3" type="ORF">HKN21_05865</name>
</gene>
<dbReference type="GO" id="GO:0008713">
    <property type="term" value="F:ADP-heptose-lipopolysaccharide heptosyltransferase activity"/>
    <property type="evidence" value="ECO:0007669"/>
    <property type="project" value="TreeGrafter"/>
</dbReference>
<keyword evidence="2 3" id="KW-0808">Transferase</keyword>
<keyword evidence="1" id="KW-0328">Glycosyltransferase</keyword>
<evidence type="ECO:0000313" key="4">
    <source>
        <dbReference type="Proteomes" id="UP000547674"/>
    </source>
</evidence>
<comment type="caution">
    <text evidence="3">The sequence shown here is derived from an EMBL/GenBank/DDBJ whole genome shotgun (WGS) entry which is preliminary data.</text>
</comment>
<evidence type="ECO:0000256" key="2">
    <source>
        <dbReference type="ARBA" id="ARBA00022679"/>
    </source>
</evidence>
<dbReference type="SUPFAM" id="SSF53756">
    <property type="entry name" value="UDP-Glycosyltransferase/glycogen phosphorylase"/>
    <property type="match status" value="1"/>
</dbReference>
<dbReference type="GO" id="GO:0009244">
    <property type="term" value="P:lipopolysaccharide core region biosynthetic process"/>
    <property type="evidence" value="ECO:0007669"/>
    <property type="project" value="TreeGrafter"/>
</dbReference>
<reference evidence="3 4" key="1">
    <citation type="submission" date="2020-03" db="EMBL/GenBank/DDBJ databases">
        <title>Metabolic flexibility allows generalist bacteria to become dominant in a frequently disturbed ecosystem.</title>
        <authorList>
            <person name="Chen Y.-J."/>
            <person name="Leung P.M."/>
            <person name="Bay S.K."/>
            <person name="Hugenholtz P."/>
            <person name="Kessler A.J."/>
            <person name="Shelley G."/>
            <person name="Waite D.W."/>
            <person name="Cook P.L."/>
            <person name="Greening C."/>
        </authorList>
    </citation>
    <scope>NUCLEOTIDE SEQUENCE [LARGE SCALE GENOMIC DNA]</scope>
    <source>
        <strain evidence="3">SS_bin_28</strain>
    </source>
</reference>
<dbReference type="Proteomes" id="UP000547674">
    <property type="component" value="Unassembled WGS sequence"/>
</dbReference>
<sequence length="354" mass="39284">MLGALKQRPVSPKAAGDRIRAAKRVLLVKPHHRLGDLLVSTPLIRNLRRALPDAELDFIAGRYNAPAVLDNPDLNTIHVPRLQGPAAIVDWMRLVPRLRSKQYDAAIMLSTISHSKTAVSLAKQAGAKFVCGFDDSPYGSKLAARYHCVLDPPENLKTHIVDYNLTLLERLGIPASTKEHVLGVTQEQREKARDALRKVGLRAPVIGVQPGGNPLYPDRRWASEHYAALIKKIQSAVSLPIALLGTEADRPAIEELQTKLPRSLPTLLGLPFPVYKAVLQQLSYFVTHDGGPVHVAAGVRVPSTFVFLSTPPWRWAPYGEFLYVWTDYKRIPSGEELWERMEPRLRAVLNLGAS</sequence>
<name>A0A7Y2E6V8_UNCEI</name>
<dbReference type="GO" id="GO:0005829">
    <property type="term" value="C:cytosol"/>
    <property type="evidence" value="ECO:0007669"/>
    <property type="project" value="TreeGrafter"/>
</dbReference>
<proteinExistence type="predicted"/>
<protein>
    <submittedName>
        <fullName evidence="3">Glycosyltransferase family 9 protein</fullName>
    </submittedName>
</protein>
<dbReference type="Gene3D" id="3.40.50.2000">
    <property type="entry name" value="Glycogen Phosphorylase B"/>
    <property type="match status" value="2"/>
</dbReference>
<dbReference type="CDD" id="cd03789">
    <property type="entry name" value="GT9_LPS_heptosyltransferase"/>
    <property type="match status" value="1"/>
</dbReference>
<accession>A0A7Y2E6V8</accession>
<dbReference type="InterPro" id="IPR002201">
    <property type="entry name" value="Glyco_trans_9"/>
</dbReference>
<dbReference type="Pfam" id="PF01075">
    <property type="entry name" value="Glyco_transf_9"/>
    <property type="match status" value="1"/>
</dbReference>